<gene>
    <name evidence="2" type="ORF">N0V91_003319</name>
</gene>
<accession>A0A9W8ZGV4</accession>
<organism evidence="2 3">
    <name type="scientific">Didymella pomorum</name>
    <dbReference type="NCBI Taxonomy" id="749634"/>
    <lineage>
        <taxon>Eukaryota</taxon>
        <taxon>Fungi</taxon>
        <taxon>Dikarya</taxon>
        <taxon>Ascomycota</taxon>
        <taxon>Pezizomycotina</taxon>
        <taxon>Dothideomycetes</taxon>
        <taxon>Pleosporomycetidae</taxon>
        <taxon>Pleosporales</taxon>
        <taxon>Pleosporineae</taxon>
        <taxon>Didymellaceae</taxon>
        <taxon>Didymella</taxon>
    </lineage>
</organism>
<feature type="compositionally biased region" description="Basic and acidic residues" evidence="1">
    <location>
        <begin position="73"/>
        <end position="97"/>
    </location>
</feature>
<protein>
    <submittedName>
        <fullName evidence="2">Uncharacterized protein</fullName>
    </submittedName>
</protein>
<feature type="region of interest" description="Disordered" evidence="1">
    <location>
        <begin position="70"/>
        <end position="115"/>
    </location>
</feature>
<dbReference type="OrthoDB" id="62952at2759"/>
<dbReference type="AlphaFoldDB" id="A0A9W8ZGV4"/>
<reference evidence="2" key="1">
    <citation type="submission" date="2022-10" db="EMBL/GenBank/DDBJ databases">
        <title>Tapping the CABI collections for fungal endophytes: first genome assemblies for Collariella, Neodidymelliopsis, Ascochyta clinopodiicola, Didymella pomorum, Didymosphaeria variabile, Neocosmospora piperis and Neocucurbitaria cava.</title>
        <authorList>
            <person name="Hill R."/>
        </authorList>
    </citation>
    <scope>NUCLEOTIDE SEQUENCE</scope>
    <source>
        <strain evidence="2">IMI 355091</strain>
    </source>
</reference>
<evidence type="ECO:0000313" key="3">
    <source>
        <dbReference type="Proteomes" id="UP001140510"/>
    </source>
</evidence>
<evidence type="ECO:0000256" key="1">
    <source>
        <dbReference type="SAM" id="MobiDB-lite"/>
    </source>
</evidence>
<name>A0A9W8ZGV4_9PLEO</name>
<keyword evidence="3" id="KW-1185">Reference proteome</keyword>
<comment type="caution">
    <text evidence="2">The sequence shown here is derived from an EMBL/GenBank/DDBJ whole genome shotgun (WGS) entry which is preliminary data.</text>
</comment>
<dbReference type="Proteomes" id="UP001140510">
    <property type="component" value="Unassembled WGS sequence"/>
</dbReference>
<proteinExistence type="predicted"/>
<sequence length="143" mass="15861">MIEQELLWPLLKIKALKRMKPAHGDHRLQAALLKAADALAAEKTARREHAEWEHVESPLGDALKRAIAANLHAQDDRTPGEGGLDEGKEVEEGHDGENIEAEDDGEKADGNEDDKASSWAILSIANDALRESSDWQRVVRRLM</sequence>
<evidence type="ECO:0000313" key="2">
    <source>
        <dbReference type="EMBL" id="KAJ4408315.1"/>
    </source>
</evidence>
<dbReference type="EMBL" id="JAPEVA010000016">
    <property type="protein sequence ID" value="KAJ4408315.1"/>
    <property type="molecule type" value="Genomic_DNA"/>
</dbReference>